<evidence type="ECO:0000256" key="4">
    <source>
        <dbReference type="ARBA" id="ARBA00022741"/>
    </source>
</evidence>
<comment type="similarity">
    <text evidence="1 8 11">Belongs to the DnaA family.</text>
</comment>
<dbReference type="EMBL" id="PFNL01000004">
    <property type="protein sequence ID" value="PIZ48293.1"/>
    <property type="molecule type" value="Genomic_DNA"/>
</dbReference>
<evidence type="ECO:0000313" key="14">
    <source>
        <dbReference type="EMBL" id="PIZ48293.1"/>
    </source>
</evidence>
<dbReference type="GO" id="GO:0005524">
    <property type="term" value="F:ATP binding"/>
    <property type="evidence" value="ECO:0007669"/>
    <property type="project" value="UniProtKB-UniRule"/>
</dbReference>
<dbReference type="InterPro" id="IPR013159">
    <property type="entry name" value="DnaA_C"/>
</dbReference>
<dbReference type="PANTHER" id="PTHR30050">
    <property type="entry name" value="CHROMOSOMAL REPLICATION INITIATOR PROTEIN DNAA"/>
    <property type="match status" value="1"/>
</dbReference>
<dbReference type="InterPro" id="IPR010921">
    <property type="entry name" value="Trp_repressor/repl_initiator"/>
</dbReference>
<dbReference type="GO" id="GO:0005886">
    <property type="term" value="C:plasma membrane"/>
    <property type="evidence" value="ECO:0007669"/>
    <property type="project" value="TreeGrafter"/>
</dbReference>
<comment type="subcellular location">
    <subcellularLocation>
        <location evidence="8">Cytoplasm</location>
    </subcellularLocation>
</comment>
<dbReference type="Pfam" id="PF08299">
    <property type="entry name" value="Bac_DnaA_C"/>
    <property type="match status" value="1"/>
</dbReference>
<comment type="function">
    <text evidence="8 10">Plays an essential role in the initiation and regulation of chromosomal replication. ATP-DnaA binds to the origin of replication (oriC) to initiate formation of the DNA replication initiation complex once per cell cycle. Binds the DnaA box (a 9 base pair repeat at the origin) and separates the double-stranded (ds)DNA. Forms a right-handed helical filament on oriC DNA; dsDNA binds to the exterior of the filament while single-stranded (ss)DNA is stabiized in the filament's interior. The ATP-DnaA-oriC complex binds and stabilizes one strand of the AT-rich DNA unwinding element (DUE), permitting loading of DNA polymerase. After initiation quickly degrades to an ADP-DnaA complex that is not apt for DNA replication. Binds acidic phospholipids.</text>
</comment>
<dbReference type="GO" id="GO:0006275">
    <property type="term" value="P:regulation of DNA replication"/>
    <property type="evidence" value="ECO:0007669"/>
    <property type="project" value="UniProtKB-UniRule"/>
</dbReference>
<comment type="subunit">
    <text evidence="8">Oligomerizes as a right-handed, spiral filament on DNA at oriC.</text>
</comment>
<gene>
    <name evidence="8 14" type="primary">dnaA</name>
    <name evidence="14" type="ORF">COY32_00180</name>
</gene>
<dbReference type="CDD" id="cd00009">
    <property type="entry name" value="AAA"/>
    <property type="match status" value="1"/>
</dbReference>
<keyword evidence="2 8" id="KW-0963">Cytoplasm</keyword>
<comment type="domain">
    <text evidence="8">Domain I is involved in oligomerization and binding regulators, domain II is flexibile and of varying length in different bacteria, domain III forms the AAA+ region, while domain IV binds dsDNA.</text>
</comment>
<dbReference type="GO" id="GO:0006270">
    <property type="term" value="P:DNA replication initiation"/>
    <property type="evidence" value="ECO:0007669"/>
    <property type="project" value="UniProtKB-UniRule"/>
</dbReference>
<protein>
    <recommendedName>
        <fullName evidence="8 9">Chromosomal replication initiator protein DnaA</fullName>
    </recommendedName>
</protein>
<dbReference type="InterPro" id="IPR038454">
    <property type="entry name" value="DnaA_N_sf"/>
</dbReference>
<keyword evidence="3 8" id="KW-0235">DNA replication</keyword>
<comment type="caution">
    <text evidence="14">The sequence shown here is derived from an EMBL/GenBank/DDBJ whole genome shotgun (WGS) entry which is preliminary data.</text>
</comment>
<dbReference type="InterPro" id="IPR024633">
    <property type="entry name" value="DnaA_N_dom"/>
</dbReference>
<feature type="domain" description="Chromosomal replication initiator DnaA C-terminal" evidence="13">
    <location>
        <begin position="373"/>
        <end position="442"/>
    </location>
</feature>
<feature type="region of interest" description="Domain IV, binds dsDNA" evidence="8">
    <location>
        <begin position="344"/>
        <end position="467"/>
    </location>
</feature>
<keyword evidence="5 8" id="KW-0067">ATP-binding</keyword>
<dbReference type="Pfam" id="PF11638">
    <property type="entry name" value="DnaA_N"/>
    <property type="match status" value="1"/>
</dbReference>
<dbReference type="GO" id="GO:0003688">
    <property type="term" value="F:DNA replication origin binding"/>
    <property type="evidence" value="ECO:0007669"/>
    <property type="project" value="UniProtKB-UniRule"/>
</dbReference>
<feature type="binding site" evidence="8">
    <location>
        <position position="170"/>
    </location>
    <ligand>
        <name>ATP</name>
        <dbReference type="ChEBI" id="CHEBI:30616"/>
    </ligand>
</feature>
<evidence type="ECO:0000313" key="15">
    <source>
        <dbReference type="Proteomes" id="UP000228920"/>
    </source>
</evidence>
<dbReference type="PROSITE" id="PS01008">
    <property type="entry name" value="DNAA"/>
    <property type="match status" value="1"/>
</dbReference>
<dbReference type="Gene3D" id="1.10.1750.10">
    <property type="match status" value="1"/>
</dbReference>
<evidence type="ECO:0000256" key="10">
    <source>
        <dbReference type="RuleBase" id="RU000577"/>
    </source>
</evidence>
<dbReference type="InterPro" id="IPR001957">
    <property type="entry name" value="Chromosome_initiator_DnaA"/>
</dbReference>
<feature type="region of interest" description="Domain I, interacts with DnaA modulators" evidence="8">
    <location>
        <begin position="1"/>
        <end position="109"/>
    </location>
</feature>
<keyword evidence="6 8" id="KW-0446">Lipid-binding</keyword>
<dbReference type="SUPFAM" id="SSF48295">
    <property type="entry name" value="TrpR-like"/>
    <property type="match status" value="1"/>
</dbReference>
<evidence type="ECO:0000259" key="13">
    <source>
        <dbReference type="SMART" id="SM00760"/>
    </source>
</evidence>
<dbReference type="GO" id="GO:0005737">
    <property type="term" value="C:cytoplasm"/>
    <property type="evidence" value="ECO:0007669"/>
    <property type="project" value="UniProtKB-SubCell"/>
</dbReference>
<dbReference type="AlphaFoldDB" id="A0A2M7TMD1"/>
<dbReference type="InterPro" id="IPR027417">
    <property type="entry name" value="P-loop_NTPase"/>
</dbReference>
<dbReference type="NCBIfam" id="TIGR00362">
    <property type="entry name" value="DnaA"/>
    <property type="match status" value="1"/>
</dbReference>
<evidence type="ECO:0000256" key="6">
    <source>
        <dbReference type="ARBA" id="ARBA00023121"/>
    </source>
</evidence>
<evidence type="ECO:0000256" key="7">
    <source>
        <dbReference type="ARBA" id="ARBA00023125"/>
    </source>
</evidence>
<dbReference type="InterPro" id="IPR018312">
    <property type="entry name" value="Chromosome_initiator_DnaA_CS"/>
</dbReference>
<keyword evidence="4 8" id="KW-0547">Nucleotide-binding</keyword>
<dbReference type="HAMAP" id="MF_00377">
    <property type="entry name" value="DnaA_bact"/>
    <property type="match status" value="1"/>
</dbReference>
<sequence>MSTAPIWKQALAALEIELDPVIVSTWFRNTSLYETSEDKVIIACTDAYSKSIIQKRYKDQIESVLKKIINPSIRVDFILRPTKLNTMPLSGPLFDEIPSTEPTLNNTETPNSTPAAPFQTYRNKPQLNVSYTLDNFVVGVNNRVVHAAATAVIENPGHIYNPLLIYGNTGVGKTHLLHAIGNELIKRHPHFSITYAPSETFVNDLISYIRNKRPMQELRDRYRKSDVLLVDDIQFLAGKDASLEEFYHTFNEIYQLQSQIVLVSDRDPNEIKDIPDRLISRFQGGLMVMISPPDFETRIAIAKQKSQELGLSLSEPILQFIAEQATANVREIHGLVHQVQSYQNYQPQPINVAMLKSLLGAHEENTKPKRKITPDLILELVTKQFDTSIKDLCGKRRKREIVIPRQITMFLLRNELGLNLEEIGDMLGGRDHTTIIHGCDRIKQLTEGSEQPAVASHISSIRRELYS</sequence>
<name>A0A2M7TMD1_UNCKA</name>
<dbReference type="Pfam" id="PF00308">
    <property type="entry name" value="Bac_DnaA"/>
    <property type="match status" value="1"/>
</dbReference>
<dbReference type="InterPro" id="IPR020591">
    <property type="entry name" value="Chromosome_initiator_DnaA-like"/>
</dbReference>
<dbReference type="Gene3D" id="3.30.300.180">
    <property type="match status" value="1"/>
</dbReference>
<proteinExistence type="inferred from homology"/>
<dbReference type="CDD" id="cd06571">
    <property type="entry name" value="Bac_DnaA_C"/>
    <property type="match status" value="1"/>
</dbReference>
<feature type="binding site" evidence="8">
    <location>
        <position position="174"/>
    </location>
    <ligand>
        <name>ATP</name>
        <dbReference type="ChEBI" id="CHEBI:30616"/>
    </ligand>
</feature>
<evidence type="ECO:0000256" key="1">
    <source>
        <dbReference type="ARBA" id="ARBA00006583"/>
    </source>
</evidence>
<comment type="caution">
    <text evidence="8">Lacks conserved residue(s) required for the propagation of feature annotation.</text>
</comment>
<dbReference type="SUPFAM" id="SSF52540">
    <property type="entry name" value="P-loop containing nucleoside triphosphate hydrolases"/>
    <property type="match status" value="1"/>
</dbReference>
<dbReference type="GO" id="GO:0008289">
    <property type="term" value="F:lipid binding"/>
    <property type="evidence" value="ECO:0007669"/>
    <property type="project" value="UniProtKB-KW"/>
</dbReference>
<feature type="domain" description="AAA+ ATPase" evidence="12">
    <location>
        <begin position="159"/>
        <end position="285"/>
    </location>
</feature>
<dbReference type="SMART" id="SM00382">
    <property type="entry name" value="AAA"/>
    <property type="match status" value="1"/>
</dbReference>
<accession>A0A2M7TMD1</accession>
<feature type="binding site" evidence="8">
    <location>
        <position position="172"/>
    </location>
    <ligand>
        <name>ATP</name>
        <dbReference type="ChEBI" id="CHEBI:30616"/>
    </ligand>
</feature>
<dbReference type="PRINTS" id="PR00051">
    <property type="entry name" value="DNAA"/>
</dbReference>
<dbReference type="PANTHER" id="PTHR30050:SF2">
    <property type="entry name" value="CHROMOSOMAL REPLICATION INITIATOR PROTEIN DNAA"/>
    <property type="match status" value="1"/>
</dbReference>
<evidence type="ECO:0000256" key="8">
    <source>
        <dbReference type="HAMAP-Rule" id="MF_00377"/>
    </source>
</evidence>
<evidence type="ECO:0000256" key="2">
    <source>
        <dbReference type="ARBA" id="ARBA00022490"/>
    </source>
</evidence>
<evidence type="ECO:0000256" key="11">
    <source>
        <dbReference type="RuleBase" id="RU004227"/>
    </source>
</evidence>
<dbReference type="InterPro" id="IPR013317">
    <property type="entry name" value="DnaA_dom"/>
</dbReference>
<organism evidence="14 15">
    <name type="scientific">candidate division WWE3 bacterium CG_4_10_14_0_2_um_filter_41_14</name>
    <dbReference type="NCBI Taxonomy" id="1975072"/>
    <lineage>
        <taxon>Bacteria</taxon>
        <taxon>Katanobacteria</taxon>
    </lineage>
</organism>
<evidence type="ECO:0000256" key="9">
    <source>
        <dbReference type="NCBIfam" id="TIGR00362"/>
    </source>
</evidence>
<reference evidence="15" key="1">
    <citation type="submission" date="2017-09" db="EMBL/GenBank/DDBJ databases">
        <title>Depth-based differentiation of microbial function through sediment-hosted aquifers and enrichment of novel symbionts in the deep terrestrial subsurface.</title>
        <authorList>
            <person name="Probst A.J."/>
            <person name="Ladd B."/>
            <person name="Jarett J.K."/>
            <person name="Geller-Mcgrath D.E."/>
            <person name="Sieber C.M.K."/>
            <person name="Emerson J.B."/>
            <person name="Anantharaman K."/>
            <person name="Thomas B.C."/>
            <person name="Malmstrom R."/>
            <person name="Stieglmeier M."/>
            <person name="Klingl A."/>
            <person name="Woyke T."/>
            <person name="Ryan C.M."/>
            <person name="Banfield J.F."/>
        </authorList>
    </citation>
    <scope>NUCLEOTIDE SEQUENCE [LARGE SCALE GENOMIC DNA]</scope>
</reference>
<dbReference type="Gene3D" id="1.10.8.60">
    <property type="match status" value="1"/>
</dbReference>
<keyword evidence="7 8" id="KW-0238">DNA-binding</keyword>
<dbReference type="Gene3D" id="3.40.50.300">
    <property type="entry name" value="P-loop containing nucleotide triphosphate hydrolases"/>
    <property type="match status" value="1"/>
</dbReference>
<dbReference type="Proteomes" id="UP000228920">
    <property type="component" value="Unassembled WGS sequence"/>
</dbReference>
<feature type="binding site" evidence="8">
    <location>
        <position position="173"/>
    </location>
    <ligand>
        <name>ATP</name>
        <dbReference type="ChEBI" id="CHEBI:30616"/>
    </ligand>
</feature>
<evidence type="ECO:0000256" key="3">
    <source>
        <dbReference type="ARBA" id="ARBA00022705"/>
    </source>
</evidence>
<evidence type="ECO:0000256" key="5">
    <source>
        <dbReference type="ARBA" id="ARBA00022840"/>
    </source>
</evidence>
<dbReference type="SMART" id="SM00760">
    <property type="entry name" value="Bac_DnaA_C"/>
    <property type="match status" value="1"/>
</dbReference>
<dbReference type="InterPro" id="IPR003593">
    <property type="entry name" value="AAA+_ATPase"/>
</dbReference>
<evidence type="ECO:0000259" key="12">
    <source>
        <dbReference type="SMART" id="SM00382"/>
    </source>
</evidence>